<gene>
    <name evidence="2" type="ORF">GCM10007043_21450</name>
</gene>
<evidence type="ECO:0000313" key="3">
    <source>
        <dbReference type="Proteomes" id="UP000637720"/>
    </source>
</evidence>
<comment type="caution">
    <text evidence="2">The sequence shown here is derived from an EMBL/GenBank/DDBJ whole genome shotgun (WGS) entry which is preliminary data.</text>
</comment>
<dbReference type="Pfam" id="PF03358">
    <property type="entry name" value="FMN_red"/>
    <property type="match status" value="1"/>
</dbReference>
<dbReference type="InterPro" id="IPR029039">
    <property type="entry name" value="Flavoprotein-like_sf"/>
</dbReference>
<accession>A0A8J3BAD9</accession>
<organism evidence="2 3">
    <name type="scientific">Calditerricola satsumensis</name>
    <dbReference type="NCBI Taxonomy" id="373054"/>
    <lineage>
        <taxon>Bacteria</taxon>
        <taxon>Bacillati</taxon>
        <taxon>Bacillota</taxon>
        <taxon>Bacilli</taxon>
        <taxon>Bacillales</taxon>
        <taxon>Bacillaceae</taxon>
        <taxon>Calditerricola</taxon>
    </lineage>
</organism>
<sequence>MAIASGHKQFKNKPVAIAACAGGGKGGINALNNLRLVLRGVSALVLPSQLVAAPEAFDGGGNVIDAGGKQRLAALVDELVHMTRLLKGRIDKRAHPL</sequence>
<dbReference type="InterPro" id="IPR005025">
    <property type="entry name" value="FMN_Rdtase-like_dom"/>
</dbReference>
<name>A0A8J3BAD9_9BACI</name>
<dbReference type="AlphaFoldDB" id="A0A8J3BAD9"/>
<dbReference type="Gene3D" id="3.40.50.360">
    <property type="match status" value="1"/>
</dbReference>
<dbReference type="SUPFAM" id="SSF52218">
    <property type="entry name" value="Flavoproteins"/>
    <property type="match status" value="1"/>
</dbReference>
<protein>
    <recommendedName>
        <fullName evidence="1">NADPH-dependent FMN reductase-like domain-containing protein</fullName>
    </recommendedName>
</protein>
<evidence type="ECO:0000259" key="1">
    <source>
        <dbReference type="Pfam" id="PF03358"/>
    </source>
</evidence>
<reference evidence="2" key="1">
    <citation type="journal article" date="2014" name="Int. J. Syst. Evol. Microbiol.">
        <title>Complete genome sequence of Corynebacterium casei LMG S-19264T (=DSM 44701T), isolated from a smear-ripened cheese.</title>
        <authorList>
            <consortium name="US DOE Joint Genome Institute (JGI-PGF)"/>
            <person name="Walter F."/>
            <person name="Albersmeier A."/>
            <person name="Kalinowski J."/>
            <person name="Ruckert C."/>
        </authorList>
    </citation>
    <scope>NUCLEOTIDE SEQUENCE</scope>
    <source>
        <strain evidence="2">JCM 14719</strain>
    </source>
</reference>
<dbReference type="EMBL" id="BMOF01000060">
    <property type="protein sequence ID" value="GGK07077.1"/>
    <property type="molecule type" value="Genomic_DNA"/>
</dbReference>
<feature type="domain" description="NADPH-dependent FMN reductase-like" evidence="1">
    <location>
        <begin position="6"/>
        <end position="57"/>
    </location>
</feature>
<keyword evidence="3" id="KW-1185">Reference proteome</keyword>
<proteinExistence type="predicted"/>
<dbReference type="Proteomes" id="UP000637720">
    <property type="component" value="Unassembled WGS sequence"/>
</dbReference>
<reference evidence="2" key="2">
    <citation type="submission" date="2020-09" db="EMBL/GenBank/DDBJ databases">
        <authorList>
            <person name="Sun Q."/>
            <person name="Ohkuma M."/>
        </authorList>
    </citation>
    <scope>NUCLEOTIDE SEQUENCE</scope>
    <source>
        <strain evidence="2">JCM 14719</strain>
    </source>
</reference>
<evidence type="ECO:0000313" key="2">
    <source>
        <dbReference type="EMBL" id="GGK07077.1"/>
    </source>
</evidence>
<dbReference type="GO" id="GO:0016491">
    <property type="term" value="F:oxidoreductase activity"/>
    <property type="evidence" value="ECO:0007669"/>
    <property type="project" value="InterPro"/>
</dbReference>